<feature type="domain" description="Human immunodeficiency virus 1 envelope glycoprotein Gp120" evidence="34">
    <location>
        <begin position="33"/>
        <end position="132"/>
    </location>
</feature>
<accession>A0A0A6ZKM2</accession>
<dbReference type="CDD" id="cd09909">
    <property type="entry name" value="HIV-1-like_HR1-HR2"/>
    <property type="match status" value="1"/>
</dbReference>
<evidence type="ECO:0000313" key="36">
    <source>
        <dbReference type="EMBL" id="AHA50654.1"/>
    </source>
</evidence>
<dbReference type="FunFam" id="2.170.40.20:FF:000003">
    <property type="entry name" value="Envelope glycoprotein gp160"/>
    <property type="match status" value="1"/>
</dbReference>
<dbReference type="GO" id="GO:0016020">
    <property type="term" value="C:membrane"/>
    <property type="evidence" value="ECO:0007669"/>
    <property type="project" value="UniProtKB-UniRule"/>
</dbReference>
<evidence type="ECO:0000256" key="12">
    <source>
        <dbReference type="ARBA" id="ARBA00022595"/>
    </source>
</evidence>
<feature type="region of interest" description="Fusion peptide" evidence="32">
    <location>
        <begin position="504"/>
        <end position="524"/>
    </location>
</feature>
<comment type="PTM">
    <text evidence="32">Palmitoylation of the transmembrane protein and of Env polyprotein (prior to its proteolytic cleavage) is essential for their association with host cell membrane lipid rafts. Palmitoylation is therefore required for envelope trafficking to classical lipid rafts, but not for viral replication.</text>
</comment>
<comment type="subcellular location">
    <molecule>Transmembrane protein gp41</molecule>
    <subcellularLocation>
        <location evidence="32">Virion membrane</location>
        <topology evidence="32">Single-pass type I membrane protein</topology>
    </subcellularLocation>
    <subcellularLocation>
        <location evidence="32">Host cell membrane</location>
        <topology evidence="32">Single-pass type I membrane protein</topology>
    </subcellularLocation>
    <subcellularLocation>
        <location evidence="32">Host endosome membrane</location>
        <topology evidence="32">Single-pass type I membrane protein</topology>
    </subcellularLocation>
    <text evidence="32">It is probably concentrated at the site of budding and incorporated into the virions possibly by contacts between the cytoplasmic tail of Env and the N-terminus of Gag.</text>
</comment>
<comment type="subcellular location">
    <subcellularLocation>
        <location evidence="3">Host cell membrane</location>
        <topology evidence="3">Peripheral membrane protein</topology>
    </subcellularLocation>
    <subcellularLocation>
        <location evidence="1">Host cell membrane</location>
        <topology evidence="1">Single-pass type I membrane protein</topology>
    </subcellularLocation>
    <subcellularLocation>
        <location evidence="2">Host endosome membrane</location>
        <topology evidence="2">Peripheral membrane protein</topology>
    </subcellularLocation>
    <subcellularLocation>
        <location evidence="5">Host endosome membrane</location>
        <topology evidence="5">Single-pass type I membrane protein</topology>
    </subcellularLocation>
    <subcellularLocation>
        <location evidence="6">Virion membrane</location>
        <topology evidence="6">Peripheral membrane protein</topology>
    </subcellularLocation>
    <subcellularLocation>
        <location evidence="4">Virion membrane</location>
        <topology evidence="4">Single-pass type I membrane protein</topology>
    </subcellularLocation>
</comment>
<dbReference type="GO" id="GO:0019064">
    <property type="term" value="P:fusion of virus membrane with host plasma membrane"/>
    <property type="evidence" value="ECO:0007669"/>
    <property type="project" value="UniProtKB-UniRule"/>
</dbReference>
<keyword evidence="28 32" id="KW-0325">Glycoprotein</keyword>
<feature type="chain" id="PRO_5023229078" description="Envelope glycoprotein gp160" evidence="32">
    <location>
        <begin position="32"/>
        <end position="855"/>
    </location>
</feature>
<comment type="domain">
    <text evidence="32">The CD4-binding region is targeted by the antibody b12.</text>
</comment>
<comment type="caution">
    <text evidence="32 33">Lacks conserved residue(s) required for the propagation of feature annotation.</text>
</comment>
<keyword evidence="13 32" id="KW-0165">Cleavage on pair of basic residues</keyword>
<dbReference type="GO" id="GO:0039654">
    <property type="term" value="P:fusion of virus membrane with host endosome membrane"/>
    <property type="evidence" value="ECO:0007669"/>
    <property type="project" value="UniProtKB-UniRule"/>
</dbReference>
<comment type="subunit">
    <text evidence="32">The mature envelope protein (Env) consists of a homotrimer of non-covalently associated gp120-gp41 heterodimers. The resulting complex protrudes from the virus surface as a spike. There seems to be as few as 10 spikes on the average virion. Surface protein gp120 interacts with host CD4, CCR5 and CXCR4. Gp120 also interacts with the C-type lectins CD209/DC-SIGN and CLEC4M/DC-SIGNR (collectively referred to as DC-SIGN(R)). Gp120 and gp41 interact with GalCer. Gp120 interacts with host ITGA4/ITGB7 complex; on CD4+ T-cells, this interaction results in rapid activation of integrin ITGAL/LFA-1, which facilitates efficient cell-to-cell spreading of HIV-1. Gp120 interacts with cell-associated heparan sulfate; this interaction increases virus infectivity on permissive cells and may be involved in infection of CD4- cells.</text>
</comment>
<evidence type="ECO:0000259" key="34">
    <source>
        <dbReference type="Pfam" id="PF00516"/>
    </source>
</evidence>
<dbReference type="Pfam" id="PF00516">
    <property type="entry name" value="GP120"/>
    <property type="match status" value="2"/>
</dbReference>
<keyword evidence="29 32" id="KW-0899">Viral immunoevasion</keyword>
<comment type="domain">
    <text evidence="32 33">The 17 amino acids long immunosuppressive region is present in many retroviral envelope proteins. Synthetic peptides derived from this relatively conserved sequence inhibit immune function in vitro and in vivo.</text>
</comment>
<feature type="region of interest" description="Immunosuppression" evidence="32">
    <location>
        <begin position="566"/>
        <end position="584"/>
    </location>
</feature>
<dbReference type="FunFam" id="2.170.40.20:FF:000004">
    <property type="entry name" value="Envelope glycoprotein gp160"/>
    <property type="match status" value="1"/>
</dbReference>
<comment type="PTM">
    <text evidence="32">Highly glycosylated by host. The high number of glycan on the protein is reffered to as 'glycan shield' because it contributes to hide protein sequence from adaptive immune system.</text>
</comment>
<keyword evidence="14 32" id="KW-0812">Transmembrane</keyword>
<comment type="miscellaneous">
    <text evidence="32">HIV-1 lineages are divided in three main groups, M (for Major), O (for Outlier), and N (for New, or Non-M, Non-O). The vast majority of strains found worldwide belong to the group M. Group O seems to be endemic to and largely confined to Cameroon and neighboring countries in West Central Africa, where these viruses represent a small minority of HIV-1 strains. The group N is represented by a limited number of isolates from Cameroonian persons. The group M is further subdivided in 9 clades or subtypes (A to D, F to H, J and K).</text>
</comment>
<dbReference type="EMBL" id="KF250397">
    <property type="protein sequence ID" value="AHA50654.1"/>
    <property type="molecule type" value="Genomic_RNA"/>
</dbReference>
<dbReference type="GO" id="GO:0019082">
    <property type="term" value="P:viral protein processing"/>
    <property type="evidence" value="ECO:0007669"/>
    <property type="project" value="UniProtKB-UniRule"/>
</dbReference>
<evidence type="ECO:0000256" key="17">
    <source>
        <dbReference type="ARBA" id="ARBA00022804"/>
    </source>
</evidence>
<keyword evidence="23 32" id="KW-1039">Host endosome</keyword>
<feature type="short sequence motif" description="YXXL motif; contains endocytosis signal" evidence="32">
    <location>
        <begin position="704"/>
        <end position="707"/>
    </location>
</feature>
<evidence type="ECO:0000256" key="13">
    <source>
        <dbReference type="ARBA" id="ARBA00022685"/>
    </source>
</evidence>
<evidence type="ECO:0000256" key="18">
    <source>
        <dbReference type="ARBA" id="ARBA00022844"/>
    </source>
</evidence>
<evidence type="ECO:0000256" key="5">
    <source>
        <dbReference type="ARBA" id="ARBA00004578"/>
    </source>
</evidence>
<feature type="region of interest" description="CD4-binding loop" evidence="32">
    <location>
        <begin position="365"/>
        <end position="375"/>
    </location>
</feature>
<evidence type="ECO:0000256" key="1">
    <source>
        <dbReference type="ARBA" id="ARBA00004402"/>
    </source>
</evidence>
<comment type="PTM">
    <text evidence="32">Specific enzymatic cleavages in vivo yield mature proteins. Envelope glycoproteins are synthesized as a inactive precursor that is heavily N-glycosylated and processed likely by host cell furin in the Golgi to yield the mature SU and TM proteins. The cleavage site between SU and TM requires the minimal sequence [KR]-X-[KR]-R. About 2 of the 9 disulfide bonds of gp41 are reduced by P4HB/PDI, following binding to CD4 receptor.</text>
</comment>
<dbReference type="Pfam" id="PF00517">
    <property type="entry name" value="GP41"/>
    <property type="match status" value="1"/>
</dbReference>
<dbReference type="InterPro" id="IPR037527">
    <property type="entry name" value="Gp160"/>
</dbReference>
<comment type="subcellular location">
    <molecule>Surface protein gp120</molecule>
    <subcellularLocation>
        <location evidence="32">Virion membrane</location>
        <topology evidence="32">Peripheral membrane protein</topology>
    </subcellularLocation>
    <subcellularLocation>
        <location evidence="32">Host cell membrane</location>
        <topology evidence="32">Peripheral membrane protein</topology>
    </subcellularLocation>
    <subcellularLocation>
        <location evidence="32">Host endosome membrane</location>
        <topology evidence="32">Single-pass type I membrane protein</topology>
    </subcellularLocation>
    <text evidence="32">The surface protein is not anchored to the viral envelope, but associates with the extravirion surface through its binding to TM. It is probably concentrated at the site of budding and incorporated into the virions possibly by contacts between the cytoplasmic tail of Env and the N-terminus of Gag.</text>
</comment>
<feature type="chain" id="PRO_5023229077" description="Transmembrane protein gp41" evidence="32">
    <location>
        <begin position="504"/>
        <end position="855"/>
    </location>
</feature>
<evidence type="ECO:0000256" key="28">
    <source>
        <dbReference type="ARBA" id="ARBA00023180"/>
    </source>
</evidence>
<comment type="function">
    <text evidence="32">Transmembrane protein gp41: Acts as a class I viral fusion protein. Under the current model, the protein has at least 3 conformational states: pre-fusion native state, pre-hairpin intermediate state, and post-fusion hairpin state. During fusion of viral and target intracellular membranes, the coiled coil regions (heptad repeats) assume a trimer-of-hairpins structure, positioning the fusion peptide in close proximity to the C-terminal region of the ectodomain. The formation of this structure appears to drive apposition and subsequent fusion of viral and target cell membranes. Complete fusion occurs in host cell endosomes and is dynamin-dependent, however some lipid transfer might occur at the plasma membrane. The virus undergoes clathrin-dependent internalization long before endosomal fusion, thus minimizing the surface exposure of conserved viral epitopes during fusion and reducing the efficacy of inhibitors targeting these epitopes. Membranes fusion leads to delivery of the nucleocapsid into the cytoplasm.</text>
</comment>
<keyword evidence="9 32" id="KW-1032">Host cell membrane</keyword>
<keyword evidence="31 32" id="KW-1160">Virus entry into host cell</keyword>
<keyword evidence="25 32" id="KW-0472">Membrane</keyword>
<keyword evidence="22 32" id="KW-1133">Transmembrane helix</keyword>
<dbReference type="Gene3D" id="1.10.287.210">
    <property type="match status" value="1"/>
</dbReference>
<keyword evidence="7 32" id="KW-1168">Fusion of virus membrane with host membrane</keyword>
<feature type="domain" description="Retroviral envelope protein GP41-like" evidence="35">
    <location>
        <begin position="522"/>
        <end position="712"/>
    </location>
</feature>
<organismHost>
    <name type="scientific">Homo sapiens</name>
    <name type="common">Human</name>
    <dbReference type="NCBI Taxonomy" id="9606"/>
</organismHost>
<feature type="domain" description="Human immunodeficiency virus 1 envelope glycoprotein Gp120" evidence="34">
    <location>
        <begin position="146"/>
        <end position="503"/>
    </location>
</feature>
<comment type="function">
    <text evidence="32">Envelope glycoprotein gp160: Oligomerizes in the host endoplasmic reticulum into predominantly trimers. In a second time, gp160 transits in the host Golgi, where glycosylation is completed. The precursor is then proteolytically cleaved in the trans-Golgi and thereby activated by cellular furin or furin-like proteases to produce gp120 and gp41.</text>
</comment>
<feature type="lipid moiety-binding region" description="S-palmitoyl cysteine; by host" evidence="32">
    <location>
        <position position="756"/>
    </location>
</feature>
<dbReference type="GO" id="GO:0019062">
    <property type="term" value="P:virion attachment to host cell"/>
    <property type="evidence" value="ECO:0007669"/>
    <property type="project" value="UniProtKB-UniRule"/>
</dbReference>
<keyword evidence="15 32" id="KW-0053">Apoptosis</keyword>
<feature type="topological domain" description="Cytoplasmic" evidence="32">
    <location>
        <begin position="698"/>
        <end position="855"/>
    </location>
</feature>
<keyword evidence="30 32" id="KW-0449">Lipoprotein</keyword>
<dbReference type="GO" id="GO:0055036">
    <property type="term" value="C:virion membrane"/>
    <property type="evidence" value="ECO:0007669"/>
    <property type="project" value="UniProtKB-SubCell"/>
</dbReference>
<keyword evidence="10 32" id="KW-1165">Clathrin-mediated endocytosis of virus by host</keyword>
<evidence type="ECO:0000256" key="15">
    <source>
        <dbReference type="ARBA" id="ARBA00022703"/>
    </source>
</evidence>
<evidence type="ECO:0000256" key="2">
    <source>
        <dbReference type="ARBA" id="ARBA00004433"/>
    </source>
</evidence>
<evidence type="ECO:0000256" key="24">
    <source>
        <dbReference type="ARBA" id="ARBA00023054"/>
    </source>
</evidence>
<feature type="disulfide bond" evidence="32">
    <location>
        <begin position="231"/>
        <end position="242"/>
    </location>
</feature>
<keyword evidence="27 32" id="KW-1015">Disulfide bond</keyword>
<evidence type="ECO:0000256" key="22">
    <source>
        <dbReference type="ARBA" id="ARBA00022989"/>
    </source>
</evidence>
<dbReference type="Gene3D" id="2.170.40.20">
    <property type="entry name" value="Human immunodeficiency virus 1, Gp160, envelope glycoprotein"/>
    <property type="match status" value="2"/>
</dbReference>
<dbReference type="GO" id="GO:1903908">
    <property type="term" value="P:positive regulation of plasma membrane raft polarization"/>
    <property type="evidence" value="ECO:0007669"/>
    <property type="project" value="UniProtKB-UniRule"/>
</dbReference>
<evidence type="ECO:0000256" key="14">
    <source>
        <dbReference type="ARBA" id="ARBA00022692"/>
    </source>
</evidence>
<keyword evidence="18 32" id="KW-0946">Virion</keyword>
<dbReference type="GO" id="GO:0044175">
    <property type="term" value="C:host cell endosome membrane"/>
    <property type="evidence" value="ECO:0007669"/>
    <property type="project" value="UniProtKB-SubCell"/>
</dbReference>
<protein>
    <recommendedName>
        <fullName evidence="32">Envelope glycoprotein gp160</fullName>
    </recommendedName>
    <alternativeName>
        <fullName evidence="32">Env polyprotein</fullName>
    </alternativeName>
    <component>
        <recommendedName>
            <fullName evidence="32">Surface protein gp120</fullName>
            <shortName evidence="32">SU</shortName>
        </recommendedName>
        <alternativeName>
            <fullName evidence="32">Glycoprotein 120</fullName>
            <shortName evidence="32">gp120</shortName>
        </alternativeName>
    </component>
    <component>
        <recommendedName>
            <fullName evidence="32">Transmembrane protein gp41</fullName>
            <shortName evidence="32">TM</shortName>
        </recommendedName>
        <alternativeName>
            <fullName evidence="32">Glycoprotein 41</fullName>
            <shortName evidence="32">gp41</shortName>
        </alternativeName>
    </component>
</protein>
<dbReference type="HAMAP" id="MF_04083">
    <property type="entry name" value="HIV_ENV"/>
    <property type="match status" value="1"/>
</dbReference>
<evidence type="ECO:0000256" key="23">
    <source>
        <dbReference type="ARBA" id="ARBA00023046"/>
    </source>
</evidence>
<feature type="lipid moiety-binding region" description="S-palmitoyl cysteine; by host" evidence="32">
    <location>
        <position position="836"/>
    </location>
</feature>
<evidence type="ECO:0000256" key="26">
    <source>
        <dbReference type="ARBA" id="ARBA00023139"/>
    </source>
</evidence>
<evidence type="ECO:0000256" key="30">
    <source>
        <dbReference type="ARBA" id="ARBA00023288"/>
    </source>
</evidence>
<evidence type="ECO:0000256" key="7">
    <source>
        <dbReference type="ARBA" id="ARBA00022506"/>
    </source>
</evidence>
<organism evidence="36 37">
    <name type="scientific">Human immunodeficiency virus type 1</name>
    <name type="common">HIV-1</name>
    <dbReference type="NCBI Taxonomy" id="11676"/>
    <lineage>
        <taxon>Viruses</taxon>
        <taxon>Riboviria</taxon>
        <taxon>Pararnavirae</taxon>
        <taxon>Artverviricota</taxon>
        <taxon>Revtraviricetes</taxon>
        <taxon>Ortervirales</taxon>
        <taxon>Retroviridae</taxon>
        <taxon>Orthoretrovirinae</taxon>
        <taxon>Lentivirus</taxon>
        <taxon>Lentivirus humimdef1</taxon>
    </lineage>
</organism>
<evidence type="ECO:0000256" key="27">
    <source>
        <dbReference type="ARBA" id="ARBA00023157"/>
    </source>
</evidence>
<comment type="domain">
    <text evidence="32">The membrane proximal external region (MPER) present in gp41 is a tryptophan-rich region recognized by the antibodies 2F5, Z13, and 4E10. MPER seems to play a role in fusion.</text>
</comment>
<name>A0A0A6ZKM2_HV1</name>
<keyword evidence="12 32" id="KW-1162">Viral penetration into host cytoplasm</keyword>
<evidence type="ECO:0000256" key="9">
    <source>
        <dbReference type="ARBA" id="ARBA00022511"/>
    </source>
</evidence>
<dbReference type="FunFam" id="1.10.287.210:FF:000001">
    <property type="entry name" value="Envelope glycoprotein gp160"/>
    <property type="match status" value="1"/>
</dbReference>
<feature type="site" description="Cleavage; by host furin" evidence="32">
    <location>
        <begin position="503"/>
        <end position="504"/>
    </location>
</feature>
<keyword evidence="11 32" id="KW-0945">Host-virus interaction</keyword>
<dbReference type="FunFam" id="1.20.5.490:FF:000001">
    <property type="entry name" value="Envelope glycoprotein gp160"/>
    <property type="match status" value="1"/>
</dbReference>
<keyword evidence="16 32" id="KW-0732">Signal</keyword>
<evidence type="ECO:0000256" key="33">
    <source>
        <dbReference type="RuleBase" id="RU363095"/>
    </source>
</evidence>
<evidence type="ECO:0000256" key="8">
    <source>
        <dbReference type="ARBA" id="ARBA00022510"/>
    </source>
</evidence>
<evidence type="ECO:0000259" key="35">
    <source>
        <dbReference type="Pfam" id="PF00517"/>
    </source>
</evidence>
<keyword evidence="21 32" id="KW-1164">Virus endocytosis by host</keyword>
<keyword evidence="26 32" id="KW-0564">Palmitate</keyword>
<evidence type="ECO:0000256" key="31">
    <source>
        <dbReference type="ARBA" id="ARBA00023296"/>
    </source>
</evidence>
<keyword evidence="17 32" id="KW-1161">Viral attachment to host cell</keyword>
<gene>
    <name evidence="32 36" type="primary">env</name>
</gene>
<feature type="transmembrane region" description="Helical" evidence="33">
    <location>
        <begin position="12"/>
        <end position="29"/>
    </location>
</feature>
<dbReference type="GO" id="GO:1903911">
    <property type="term" value="P:positive regulation of receptor clustering"/>
    <property type="evidence" value="ECO:0007669"/>
    <property type="project" value="UniProtKB-UniRule"/>
</dbReference>
<sequence>MRVRGTLRNYQQWWIWAVLGFWMLIICNVRGNLWVTIYYGVPVWKEAKTTLFCASDAKAYEQEVHNVWATHACVPTDPNPQEIVLENVTENFNMWRNDMVNQMQEDVISLWDQSLKPCVKLTPLCVTLKCSSGNFSSNGTGVTYNGTYNEMKNCSFNTTTEVRDRKRTESALFYRLDIVSIEKNNSSNNSIEYYRLINCNTSAITQACPKVTFDPIPIHYCAPAGFAILKCNNKTFNGTGPCNNVSTVQCTHGIKPVVSTQLLLNGSLAEEDIIIRSENLTNNVKTIIVHLNQSVEIVCTRPNNNTRKSIRIGPGQTFYATGDIIGDIRQAHCNISGKNWSETLRRVSIKLTKYFPNKTITFAPSSGGDLEITTHSFNCRGEFFYCNTSGLFNGTYNGTRSNSSSDITIPCRIKQIINMWQEVGRAMYAPPIAGNITCKSNITGILLVRDGGTNDTKETFRPGGGNMKDNWRSELYKYKVVEIKPLGIAPTKAKRRVVEREKRAVGIGAVFLGFLGAAGSTMGAASITLTVQARQLLSGIVQQQSNLLRAIEAQQHMLQLTVWGIKQLQTRVLAIERYLRDQQLLGLWGCSGKLICTTAVPWNSSWSNKSHQEIWDNMTWMQWDREISNYTNTIYRLLEDSQSQQERNEKDLLALDSWESLWNWFNITKWLWYIKIFIMIVGGLIGLRIIFAVLSIVNRVRQGYSPLSFQTLTPHPGGLDRLGRIEEEGGEQDSSRSIRLVNGFLALVWEDLRNLCRFSYHRLRDFILVTARVVELLGRSSLRGLQRGWETLKYLKNLVQYWGLELKKSAISLLDTVAIVVAEGTDRIIDLVLRICRAICNIPRRIRQGFETILQ</sequence>
<evidence type="ECO:0000256" key="32">
    <source>
        <dbReference type="HAMAP-Rule" id="MF_04083"/>
    </source>
</evidence>
<comment type="domain">
    <text evidence="32">Some of the most genetically diverse regions of the viral genome are present in Env. They are called variable regions 1 through 5 (V1 through V5). Coreceptor usage of gp120 is determined mainly by the primary structure of the third variable region (V3) in the outer domain of gp120. The sequence of V3 determines which coreceptor, CCR5 and/or CXCR4 (corresponding to R5/macrophage, X4/T cell and R5X4/T cell and macrophage tropism), is used to trigger the fusion potential of the Env complex, and hence which cells the virus can infect. Binding to CCR5 involves a region adjacent in addition to V3.</text>
</comment>
<feature type="region of interest" description="MPER; binding to GalCer" evidence="32">
    <location>
        <begin position="654"/>
        <end position="675"/>
    </location>
</feature>
<feature type="disulfide bond" evidence="32">
    <location>
        <begin position="221"/>
        <end position="250"/>
    </location>
</feature>
<evidence type="ECO:0000256" key="3">
    <source>
        <dbReference type="ARBA" id="ARBA00004505"/>
    </source>
</evidence>
<feature type="coiled-coil region" evidence="32">
    <location>
        <begin position="625"/>
        <end position="659"/>
    </location>
</feature>
<dbReference type="InterPro" id="IPR000777">
    <property type="entry name" value="HIV1_Gp120"/>
</dbReference>
<comment type="miscellaneous">
    <text evidence="32">Inhibitors targeting HIV-1 viral envelope proteins are used as antiretroviral drugs. Attachment of virions to the cell surface via non-specific interactions and CD4 binding can be blocked by inhibitors that include cyanovirin-N, cyclotriazadisulfonamide analogs, PRO 2000, TNX 355 and PRO 542. In addition, BMS 806 can block CD4-induced conformational changes. Env interactions with the coreceptor molecules can be targeted by CCR5 antagonists including SCH-D, maraviroc (UK 427857) and aplaviroc (GW 873140), and the CXCR4 antagonist AMD 070. Fusion of viral and cellular membranes can be inhibited by peptides such as enfuvirtide and tifuvirtide (T 1249). Resistance to inhibitors associated with mutations in Env are observed. Most of the time, single mutations confer only a modest reduction in drug susceptibility. Combination of several mutations is usually required to develop a high-level drug resistance.</text>
</comment>
<feature type="transmembrane region" description="Helical" evidence="33">
    <location>
        <begin position="670"/>
        <end position="697"/>
    </location>
</feature>
<evidence type="ECO:0000256" key="25">
    <source>
        <dbReference type="ARBA" id="ARBA00023136"/>
    </source>
</evidence>
<evidence type="ECO:0000256" key="16">
    <source>
        <dbReference type="ARBA" id="ARBA00022729"/>
    </source>
</evidence>
<proteinExistence type="inferred from homology"/>
<keyword evidence="8 32" id="KW-1170">Fusion of virus membrane with host endosomal membrane</keyword>
<keyword evidence="20 32" id="KW-0261">Viral envelope protein</keyword>
<comment type="domain">
    <text evidence="32">The YXXL motif is involved in determining the exact site of viral release at the surface of infected mononuclear cells and promotes endocytosis. YXXL and di-leucine endocytosis motifs interact directly or indirectly with the clathrin adapter complexes, opperate independently, and their activities are not additive.</text>
</comment>
<comment type="function">
    <text evidence="32">Surface protein gp120: Attaches the virus to the host lymphoid cell by binding to the primary receptor CD4. This interaction induces a structural rearrangement creating a high affinity binding site for a chemokine coreceptor like CXCR4 and/or CCR5. Acts as a ligand for CD209/DC-SIGN and CLEC4M/DC-SIGNR, which are respectively found on dendritic cells (DCs), and on endothelial cells of liver sinusoids and lymph node sinuses. These interactions allow capture of viral particles at mucosal surfaces by these cells and subsequent transmission to permissive cells. HIV subverts the migration properties of dendritic cells to gain access to CD4+ T-cells in lymph nodes. Virus transmission to permissive T-cells occurs either in trans (without DCs infection, through viral capture and transmission), or in cis (following DCs productive infection, through the usual CD4-gp120 interaction), thereby inducing a robust infection. In trans infection, bound virions remain infectious over days and it is proposed that they are not degraded, but protected in non-lysosomal acidic organelles within the DCs close to the cell membrane thus contributing to the viral infectious potential during DCs' migration from the periphery to the lymphoid tissues. On arrival at lymphoid tissues, intact virions recycle back to DCs' cell surface allowing virus transmission to CD4+ T-cells.</text>
</comment>
<feature type="disulfide bond" evidence="32">
    <location>
        <begin position="53"/>
        <end position="73"/>
    </location>
</feature>
<evidence type="ECO:0000313" key="37">
    <source>
        <dbReference type="Proteomes" id="UP000125943"/>
    </source>
</evidence>
<evidence type="ECO:0000256" key="6">
    <source>
        <dbReference type="ARBA" id="ARBA00004650"/>
    </source>
</evidence>
<dbReference type="GO" id="GO:0019031">
    <property type="term" value="C:viral envelope"/>
    <property type="evidence" value="ECO:0007669"/>
    <property type="project" value="UniProtKB-KW"/>
</dbReference>
<dbReference type="InterPro" id="IPR000328">
    <property type="entry name" value="GP41-like"/>
</dbReference>
<comment type="similarity">
    <text evidence="32">Belongs to the HIV-1 env protein family.</text>
</comment>
<evidence type="ECO:0000256" key="19">
    <source>
        <dbReference type="ARBA" id="ARBA00022870"/>
    </source>
</evidence>
<dbReference type="InterPro" id="IPR036377">
    <property type="entry name" value="Gp120_core_sf"/>
</dbReference>
<evidence type="ECO:0000256" key="29">
    <source>
        <dbReference type="ARBA" id="ARBA00023280"/>
    </source>
</evidence>
<dbReference type="GO" id="GO:0052031">
    <property type="term" value="P:symbiont-mediated perturbation of host defense response"/>
    <property type="evidence" value="ECO:0007669"/>
    <property type="project" value="UniProtKB-UniRule"/>
</dbReference>
<evidence type="ECO:0000256" key="4">
    <source>
        <dbReference type="ARBA" id="ARBA00004563"/>
    </source>
</evidence>
<evidence type="ECO:0000256" key="21">
    <source>
        <dbReference type="ARBA" id="ARBA00022890"/>
    </source>
</evidence>
<evidence type="ECO:0000256" key="11">
    <source>
        <dbReference type="ARBA" id="ARBA00022581"/>
    </source>
</evidence>
<keyword evidence="19 32" id="KW-1043">Host membrane</keyword>
<feature type="transmembrane region" description="Helical" evidence="33">
    <location>
        <begin position="504"/>
        <end position="527"/>
    </location>
</feature>
<reference evidence="36 37" key="1">
    <citation type="submission" date="2013-06" db="EMBL/GenBank/DDBJ databases">
        <authorList>
            <person name="Wei H."/>
        </authorList>
    </citation>
    <scope>NUCLEOTIDE SEQUENCE [LARGE SCALE GENOMIC DNA]</scope>
    <source>
        <strain evidence="36">DH04</strain>
    </source>
</reference>
<dbReference type="Gene3D" id="1.20.5.490">
    <property type="entry name" value="Single helix bin"/>
    <property type="match status" value="1"/>
</dbReference>
<dbReference type="GO" id="GO:0075512">
    <property type="term" value="P:clathrin-dependent endocytosis of virus by host cell"/>
    <property type="evidence" value="ECO:0007669"/>
    <property type="project" value="UniProtKB-UniRule"/>
</dbReference>
<evidence type="ECO:0000256" key="10">
    <source>
        <dbReference type="ARBA" id="ARBA00022570"/>
    </source>
</evidence>
<dbReference type="SUPFAM" id="SSF58069">
    <property type="entry name" value="Virus ectodomain"/>
    <property type="match status" value="1"/>
</dbReference>
<dbReference type="GO" id="GO:0005198">
    <property type="term" value="F:structural molecule activity"/>
    <property type="evidence" value="ECO:0007669"/>
    <property type="project" value="UniProtKB-UniRule"/>
</dbReference>
<evidence type="ECO:0000256" key="20">
    <source>
        <dbReference type="ARBA" id="ARBA00022879"/>
    </source>
</evidence>
<keyword evidence="24 32" id="KW-0175">Coiled coil</keyword>
<dbReference type="GO" id="GO:0020002">
    <property type="term" value="C:host cell plasma membrane"/>
    <property type="evidence" value="ECO:0007669"/>
    <property type="project" value="UniProtKB-SubCell"/>
</dbReference>
<dbReference type="SUPFAM" id="SSF56502">
    <property type="entry name" value="gp120 core"/>
    <property type="match status" value="2"/>
</dbReference>
<dbReference type="Proteomes" id="UP000125943">
    <property type="component" value="Genome"/>
</dbReference>
<feature type="disulfide bond" evidence="32">
    <location>
        <begin position="590"/>
        <end position="596"/>
    </location>
</feature>